<dbReference type="Pfam" id="PF03914">
    <property type="entry name" value="CBF"/>
    <property type="match status" value="1"/>
</dbReference>
<feature type="compositionally biased region" description="Acidic residues" evidence="5">
    <location>
        <begin position="216"/>
        <end position="238"/>
    </location>
</feature>
<evidence type="ECO:0000256" key="1">
    <source>
        <dbReference type="ARBA" id="ARBA00004604"/>
    </source>
</evidence>
<feature type="compositionally biased region" description="Acidic residues" evidence="5">
    <location>
        <begin position="245"/>
        <end position="287"/>
    </location>
</feature>
<feature type="compositionally biased region" description="Basic and acidic residues" evidence="5">
    <location>
        <begin position="727"/>
        <end position="750"/>
    </location>
</feature>
<feature type="compositionally biased region" description="Basic and acidic residues" evidence="5">
    <location>
        <begin position="160"/>
        <end position="182"/>
    </location>
</feature>
<evidence type="ECO:0000256" key="3">
    <source>
        <dbReference type="ARBA" id="ARBA00023054"/>
    </source>
</evidence>
<feature type="compositionally biased region" description="Acidic residues" evidence="5">
    <location>
        <begin position="183"/>
        <end position="195"/>
    </location>
</feature>
<feature type="compositionally biased region" description="Basic residues" evidence="5">
    <location>
        <begin position="1"/>
        <end position="21"/>
    </location>
</feature>
<evidence type="ECO:0000259" key="7">
    <source>
        <dbReference type="Pfam" id="PF07540"/>
    </source>
</evidence>
<dbReference type="OMA" id="RNDMREK"/>
<evidence type="ECO:0000259" key="6">
    <source>
        <dbReference type="Pfam" id="PF03914"/>
    </source>
</evidence>
<dbReference type="STRING" id="578459.A0A194S138"/>
<dbReference type="GO" id="GO:0006270">
    <property type="term" value="P:DNA replication initiation"/>
    <property type="evidence" value="ECO:0007669"/>
    <property type="project" value="TreeGrafter"/>
</dbReference>
<feature type="domain" description="Nucleolar complex-associated protein 3 N-terminal" evidence="7">
    <location>
        <begin position="453"/>
        <end position="562"/>
    </location>
</feature>
<dbReference type="GO" id="GO:0003682">
    <property type="term" value="F:chromatin binding"/>
    <property type="evidence" value="ECO:0007669"/>
    <property type="project" value="TreeGrafter"/>
</dbReference>
<dbReference type="EMBL" id="KQ474080">
    <property type="protein sequence ID" value="KPV74255.1"/>
    <property type="molecule type" value="Genomic_DNA"/>
</dbReference>
<keyword evidence="3" id="KW-0175">Coiled coil</keyword>
<dbReference type="InterPro" id="IPR011501">
    <property type="entry name" value="Noc3_N"/>
</dbReference>
<dbReference type="Pfam" id="PF07540">
    <property type="entry name" value="NOC3p"/>
    <property type="match status" value="1"/>
</dbReference>
<feature type="domain" description="CCAAT-binding factor" evidence="6">
    <location>
        <begin position="840"/>
        <end position="1008"/>
    </location>
</feature>
<feature type="compositionally biased region" description="Basic and acidic residues" evidence="5">
    <location>
        <begin position="414"/>
        <end position="425"/>
    </location>
</feature>
<sequence length="1026" mass="112869">MPGKKRPTSAKQSAHSKRHKASGGGGGSKAKKGGAYPSADAAAADKAAKAARSLAKKDRKGKGPAFIPVPEARNGGGGGGGESGSGEDDEDDDDDEGMDVDPELLEGDGVDFLTRLDKKGMSASRPTLAKAYKDDKPAPAPRTKGAFSHIKVDPAPPTKSELKAAKKRDIERKKLLKARENGDEPYDSADDDELAGVDAGHEAQQGSGGKAHPEGELVDDLESDDFAFGSGDDDDLDELSSMSEWSDDDDDEGAREIDPGDDSLDDDSLLGSEDDDEEGLWSDEDSEGAVGEGADASLTFDSGEELGADLDSEDDEDESSGGEGEDLSGDSAGSTSGDEALSRAAKRSKKRAPSSDADEVEARYEASRPLKKVKEPKALPTKLPTIVNGKVVRSAEPLSTVPLADDSDDDDVEEAKPRKEQEYRSDPLGQRFGRPAVRQLLEIRNKKERVTRAREEIADLGREAAGTGEGEGGLNLLKRLLSLCAPKFNSSSAARSAGEKPIQVDREIRIMAMVSLLAVYIDILPGYRIRELSETEKDVQVSQMVARQREWENGLVSTYKKFLEICEHEVAENSPIAPAALHCLCTCVREKPDFNFATNVMDVIVKRLGRKGWDEGHQQALDAVIYLFQHDTTTTAFNSLHLVRLISRLVRARSFAVRPEVISALLNLRLKDELGRGTRASADAVFREREGKHGIVRWNKEKNHKGRKGGKAKEAMAKKGSKKARQARKEQNQVDREMREAEGEVNQEERERHMTETLKLLFALYFRIVKLDYRSPLLPAALEGLARFAHLVNIDFFRDLLECLKALIYRGVKTDDADDSDDDDVVDSINVKRNDMREKLLCIVTAFELLQGQGEALNVDLGDFVTALYSLILPLSLSPTFEEAPYLAQNAMTLAHKQTYKLAQTEADLVFRALTAIFLLPRSLPSPIRTLAFAKRLLSASLHWPPASQLRTLSFLRSLLIREPRLEAMLETSDRRIDGRWRGHVDEPERAEPESTCFFEAGLYVRDHPDEKVRAEAKKLVNYRRE</sequence>
<reference evidence="8 9" key="1">
    <citation type="journal article" date="2015" name="Front. Microbiol.">
        <title>Genome sequence of the plant growth promoting endophytic yeast Rhodotorula graminis WP1.</title>
        <authorList>
            <person name="Firrincieli A."/>
            <person name="Otillar R."/>
            <person name="Salamov A."/>
            <person name="Schmutz J."/>
            <person name="Khan Z."/>
            <person name="Redman R.S."/>
            <person name="Fleck N.D."/>
            <person name="Lindquist E."/>
            <person name="Grigoriev I.V."/>
            <person name="Doty S.L."/>
        </authorList>
    </citation>
    <scope>NUCLEOTIDE SEQUENCE [LARGE SCALE GENOMIC DNA]</scope>
    <source>
        <strain evidence="8 9">WP1</strain>
    </source>
</reference>
<proteinExistence type="inferred from homology"/>
<dbReference type="RefSeq" id="XP_018270304.1">
    <property type="nucleotide sequence ID" value="XM_018417150.1"/>
</dbReference>
<keyword evidence="4" id="KW-0539">Nucleus</keyword>
<feature type="region of interest" description="Disordered" evidence="5">
    <location>
        <begin position="1"/>
        <end position="430"/>
    </location>
</feature>
<feature type="region of interest" description="Disordered" evidence="5">
    <location>
        <begin position="701"/>
        <end position="750"/>
    </location>
</feature>
<feature type="compositionally biased region" description="Acidic residues" evidence="5">
    <location>
        <begin position="85"/>
        <end position="109"/>
    </location>
</feature>
<dbReference type="GeneID" id="28977598"/>
<gene>
    <name evidence="8" type="ORF">RHOBADRAFT_54100</name>
</gene>
<feature type="compositionally biased region" description="Acidic residues" evidence="5">
    <location>
        <begin position="302"/>
        <end position="328"/>
    </location>
</feature>
<keyword evidence="9" id="KW-1185">Reference proteome</keyword>
<evidence type="ECO:0000256" key="4">
    <source>
        <dbReference type="ARBA" id="ARBA00023242"/>
    </source>
</evidence>
<dbReference type="OrthoDB" id="10263597at2759"/>
<evidence type="ECO:0000256" key="2">
    <source>
        <dbReference type="ARBA" id="ARBA00007797"/>
    </source>
</evidence>
<dbReference type="Proteomes" id="UP000053890">
    <property type="component" value="Unassembled WGS sequence"/>
</dbReference>
<evidence type="ECO:0000256" key="5">
    <source>
        <dbReference type="SAM" id="MobiDB-lite"/>
    </source>
</evidence>
<dbReference type="PANTHER" id="PTHR14428">
    <property type="entry name" value="NUCLEOLAR COMPLEX PROTEIN 3"/>
    <property type="match status" value="1"/>
</dbReference>
<dbReference type="InterPro" id="IPR016903">
    <property type="entry name" value="Nucleolar_cplx-assoc_3"/>
</dbReference>
<dbReference type="AlphaFoldDB" id="A0A194S138"/>
<name>A0A194S138_RHOGW</name>
<protein>
    <recommendedName>
        <fullName evidence="10">Nucleolar complex-associated protein 3</fullName>
    </recommendedName>
</protein>
<dbReference type="GO" id="GO:0005730">
    <property type="term" value="C:nucleolus"/>
    <property type="evidence" value="ECO:0007669"/>
    <property type="project" value="UniProtKB-SubCell"/>
</dbReference>
<feature type="compositionally biased region" description="Basic and acidic residues" evidence="5">
    <location>
        <begin position="360"/>
        <end position="377"/>
    </location>
</feature>
<dbReference type="PANTHER" id="PTHR14428:SF5">
    <property type="entry name" value="NUCLEOLAR COMPLEX PROTEIN 3 HOMOLOG"/>
    <property type="match status" value="1"/>
</dbReference>
<comment type="subcellular location">
    <subcellularLocation>
        <location evidence="1">Nucleus</location>
        <location evidence="1">Nucleolus</location>
    </subcellularLocation>
</comment>
<feature type="compositionally biased region" description="Low complexity" evidence="5">
    <location>
        <begin position="33"/>
        <end position="53"/>
    </location>
</feature>
<dbReference type="InterPro" id="IPR005612">
    <property type="entry name" value="CCAAT-binding_factor"/>
</dbReference>
<evidence type="ECO:0008006" key="10">
    <source>
        <dbReference type="Google" id="ProtNLM"/>
    </source>
</evidence>
<organism evidence="8 9">
    <name type="scientific">Rhodotorula graminis (strain WP1)</name>
    <dbReference type="NCBI Taxonomy" id="578459"/>
    <lineage>
        <taxon>Eukaryota</taxon>
        <taxon>Fungi</taxon>
        <taxon>Dikarya</taxon>
        <taxon>Basidiomycota</taxon>
        <taxon>Pucciniomycotina</taxon>
        <taxon>Microbotryomycetes</taxon>
        <taxon>Sporidiobolales</taxon>
        <taxon>Sporidiobolaceae</taxon>
        <taxon>Rhodotorula</taxon>
    </lineage>
</organism>
<evidence type="ECO:0000313" key="8">
    <source>
        <dbReference type="EMBL" id="KPV74255.1"/>
    </source>
</evidence>
<evidence type="ECO:0000313" key="9">
    <source>
        <dbReference type="Proteomes" id="UP000053890"/>
    </source>
</evidence>
<comment type="similarity">
    <text evidence="2">Belongs to the CBF/MAK21 family.</text>
</comment>
<accession>A0A194S138</accession>
<feature type="compositionally biased region" description="Gly residues" evidence="5">
    <location>
        <begin position="74"/>
        <end position="84"/>
    </location>
</feature>